<keyword evidence="5" id="KW-0997">Cell inner membrane</keyword>
<dbReference type="RefSeq" id="WP_115390427.1">
    <property type="nucleotide sequence ID" value="NZ_CAWQVT010000351.1"/>
</dbReference>
<keyword evidence="8" id="KW-0472">Membrane</keyword>
<keyword evidence="3" id="KW-0488">Methylation</keyword>
<evidence type="ECO:0000256" key="6">
    <source>
        <dbReference type="ARBA" id="ARBA00022692"/>
    </source>
</evidence>
<dbReference type="GO" id="GO:0006935">
    <property type="term" value="P:chemotaxis"/>
    <property type="evidence" value="ECO:0007669"/>
    <property type="project" value="UniProtKB-KW"/>
</dbReference>
<sequence>MSRDLSITGIETPVPEGARILSTTDLKGRITHINQEFVELCGFSHEELLGHGHNIVRHPHMPKAAFADLWQQIKSGNSWMGLVKNRRKDGGHYWVNAYVTPIRRKGKIVEYQSVRTKAAPELIARAEACYRAINQGKSILPRVKLDLTTKLALCWGASLLSLVPLPWLSGLWQFAPVCTAATLMGWSLFRLKQRLSNVSQLSRGVQNNPLMQAIYCNSTDELAELELSLRMQQAEIFAITGRIKDSGEILDNSLSAHQAAVDANYRELAQQTGALKQQGDAINELKGAVTEIAETSADTANEVTELEQSNRQTLEALAASRAANSEITALLTKVEAQLLALDKRCSSINTVLEVIEQLSDQTNLLALNAAIEAARAGEAGRGFAVVADEVRNLAMRSGESAGEIHQIIAELSLQSRQTVTEMERSQQLTKESLQLEQKLAQRLDEATSALGRIAAHSQQIAVATEQQACVVEQLHRHSEQLQQGVGSLTSNSEAASHHGEELTRQSERQKELIAQF</sequence>
<dbReference type="PANTHER" id="PTHR32089:SF74">
    <property type="entry name" value="METHYL-ACCEPTING CHEMOTAXIS PROTEIN AER"/>
    <property type="match status" value="1"/>
</dbReference>
<evidence type="ECO:0000256" key="8">
    <source>
        <dbReference type="ARBA" id="ARBA00023136"/>
    </source>
</evidence>
<dbReference type="Pfam" id="PF08447">
    <property type="entry name" value="PAS_3"/>
    <property type="match status" value="1"/>
</dbReference>
<evidence type="ECO:0000256" key="5">
    <source>
        <dbReference type="ARBA" id="ARBA00022519"/>
    </source>
</evidence>
<dbReference type="InterPro" id="IPR035965">
    <property type="entry name" value="PAS-like_dom_sf"/>
</dbReference>
<evidence type="ECO:0000256" key="2">
    <source>
        <dbReference type="ARBA" id="ARBA00022475"/>
    </source>
</evidence>
<dbReference type="GO" id="GO:0007165">
    <property type="term" value="P:signal transduction"/>
    <property type="evidence" value="ECO:0007669"/>
    <property type="project" value="UniProtKB-KW"/>
</dbReference>
<dbReference type="SMART" id="SM00283">
    <property type="entry name" value="MA"/>
    <property type="match status" value="1"/>
</dbReference>
<dbReference type="SUPFAM" id="SSF58104">
    <property type="entry name" value="Methyl-accepting chemotaxis protein (MCP) signaling domain"/>
    <property type="match status" value="1"/>
</dbReference>
<evidence type="ECO:0000313" key="12">
    <source>
        <dbReference type="Proteomes" id="UP000254069"/>
    </source>
</evidence>
<keyword evidence="4" id="KW-0145">Chemotaxis</keyword>
<keyword evidence="2" id="KW-1003">Cell membrane</keyword>
<dbReference type="EMBL" id="UGYO01000002">
    <property type="protein sequence ID" value="SUJ08203.1"/>
    <property type="molecule type" value="Genomic_DNA"/>
</dbReference>
<dbReference type="Gene3D" id="1.10.287.950">
    <property type="entry name" value="Methyl-accepting chemotaxis protein"/>
    <property type="match status" value="1"/>
</dbReference>
<comment type="subcellular location">
    <subcellularLocation>
        <location evidence="1">Cell inner membrane</location>
        <topology evidence="1">Multi-pass membrane protein</topology>
    </subcellularLocation>
</comment>
<protein>
    <submittedName>
        <fullName evidence="11">Aerotaxis receptor</fullName>
    </submittedName>
</protein>
<dbReference type="PROSITE" id="PS50111">
    <property type="entry name" value="CHEMOTAXIS_TRANSDUC_2"/>
    <property type="match status" value="1"/>
</dbReference>
<dbReference type="InterPro" id="IPR000014">
    <property type="entry name" value="PAS"/>
</dbReference>
<dbReference type="AlphaFoldDB" id="A0A380BVX4"/>
<keyword evidence="6" id="KW-0812">Transmembrane</keyword>
<name>A0A380BVX4_9GAMM</name>
<keyword evidence="12" id="KW-1185">Reference proteome</keyword>
<evidence type="ECO:0000256" key="7">
    <source>
        <dbReference type="ARBA" id="ARBA00022989"/>
    </source>
</evidence>
<dbReference type="Gene3D" id="3.30.450.20">
    <property type="entry name" value="PAS domain"/>
    <property type="match status" value="1"/>
</dbReference>
<evidence type="ECO:0000256" key="9">
    <source>
        <dbReference type="ARBA" id="ARBA00023224"/>
    </source>
</evidence>
<dbReference type="Pfam" id="PF00015">
    <property type="entry name" value="MCPsignal"/>
    <property type="match status" value="1"/>
</dbReference>
<accession>A0A3G4UPH6</accession>
<dbReference type="Proteomes" id="UP000254069">
    <property type="component" value="Unassembled WGS sequence"/>
</dbReference>
<evidence type="ECO:0000256" key="3">
    <source>
        <dbReference type="ARBA" id="ARBA00022481"/>
    </source>
</evidence>
<dbReference type="FunFam" id="3.30.450.20:FF:000046">
    <property type="entry name" value="Aerotaxis sensor receptor"/>
    <property type="match status" value="1"/>
</dbReference>
<accession>A0A380BVX4</accession>
<keyword evidence="9" id="KW-0807">Transducer</keyword>
<reference evidence="11 12" key="1">
    <citation type="submission" date="2018-06" db="EMBL/GenBank/DDBJ databases">
        <authorList>
            <consortium name="Pathogen Informatics"/>
            <person name="Doyle S."/>
        </authorList>
    </citation>
    <scope>NUCLEOTIDE SEQUENCE [LARGE SCALE GENOMIC DNA]</scope>
    <source>
        <strain evidence="11 12">NCTC10738</strain>
    </source>
</reference>
<keyword evidence="7" id="KW-1133">Transmembrane helix</keyword>
<keyword evidence="11" id="KW-0675">Receptor</keyword>
<dbReference type="CDD" id="cd00130">
    <property type="entry name" value="PAS"/>
    <property type="match status" value="1"/>
</dbReference>
<evidence type="ECO:0000313" key="11">
    <source>
        <dbReference type="EMBL" id="SUJ08203.1"/>
    </source>
</evidence>
<dbReference type="PANTHER" id="PTHR32089">
    <property type="entry name" value="METHYL-ACCEPTING CHEMOTAXIS PROTEIN MCPB"/>
    <property type="match status" value="1"/>
</dbReference>
<gene>
    <name evidence="11" type="primary">aer_3</name>
    <name evidence="11" type="ORF">NCTC10738_04054</name>
</gene>
<dbReference type="GO" id="GO:0005886">
    <property type="term" value="C:plasma membrane"/>
    <property type="evidence" value="ECO:0007669"/>
    <property type="project" value="UniProtKB-SubCell"/>
</dbReference>
<dbReference type="InterPro" id="IPR013655">
    <property type="entry name" value="PAS_fold_3"/>
</dbReference>
<dbReference type="CDD" id="cd11386">
    <property type="entry name" value="MCP_signal"/>
    <property type="match status" value="1"/>
</dbReference>
<dbReference type="PROSITE" id="PS50112">
    <property type="entry name" value="PAS"/>
    <property type="match status" value="1"/>
</dbReference>
<feature type="region of interest" description="Disordered" evidence="10">
    <location>
        <begin position="482"/>
        <end position="516"/>
    </location>
</feature>
<dbReference type="NCBIfam" id="TIGR00229">
    <property type="entry name" value="sensory_box"/>
    <property type="match status" value="1"/>
</dbReference>
<dbReference type="InterPro" id="IPR004089">
    <property type="entry name" value="MCPsignal_dom"/>
</dbReference>
<feature type="compositionally biased region" description="Basic and acidic residues" evidence="10">
    <location>
        <begin position="495"/>
        <end position="516"/>
    </location>
</feature>
<dbReference type="SUPFAM" id="SSF55785">
    <property type="entry name" value="PYP-like sensor domain (PAS domain)"/>
    <property type="match status" value="1"/>
</dbReference>
<evidence type="ECO:0000256" key="4">
    <source>
        <dbReference type="ARBA" id="ARBA00022500"/>
    </source>
</evidence>
<evidence type="ECO:0000256" key="10">
    <source>
        <dbReference type="SAM" id="MobiDB-lite"/>
    </source>
</evidence>
<evidence type="ECO:0000256" key="1">
    <source>
        <dbReference type="ARBA" id="ARBA00004429"/>
    </source>
</evidence>
<proteinExistence type="predicted"/>
<feature type="compositionally biased region" description="Polar residues" evidence="10">
    <location>
        <begin position="482"/>
        <end position="494"/>
    </location>
</feature>
<organism evidence="11 12">
    <name type="scientific">Shewanella algae</name>
    <dbReference type="NCBI Taxonomy" id="38313"/>
    <lineage>
        <taxon>Bacteria</taxon>
        <taxon>Pseudomonadati</taxon>
        <taxon>Pseudomonadota</taxon>
        <taxon>Gammaproteobacteria</taxon>
        <taxon>Alteromonadales</taxon>
        <taxon>Shewanellaceae</taxon>
        <taxon>Shewanella</taxon>
    </lineage>
</organism>